<comment type="caution">
    <text evidence="4">The sequence shown here is derived from an EMBL/GenBank/DDBJ whole genome shotgun (WGS) entry which is preliminary data.</text>
</comment>
<accession>A0AA40DSZ6</accession>
<keyword evidence="2" id="KW-1133">Transmembrane helix</keyword>
<evidence type="ECO:0000313" key="4">
    <source>
        <dbReference type="EMBL" id="KAK0715039.1"/>
    </source>
</evidence>
<dbReference type="Proteomes" id="UP001172102">
    <property type="component" value="Unassembled WGS sequence"/>
</dbReference>
<dbReference type="EMBL" id="JAUKUA010000004">
    <property type="protein sequence ID" value="KAK0715039.1"/>
    <property type="molecule type" value="Genomic_DNA"/>
</dbReference>
<feature type="domain" description="SMODS and SLOG-associating 2TM effector" evidence="3">
    <location>
        <begin position="120"/>
        <end position="237"/>
    </location>
</feature>
<dbReference type="Pfam" id="PF18142">
    <property type="entry name" value="SLATT_fungal"/>
    <property type="match status" value="1"/>
</dbReference>
<keyword evidence="2" id="KW-0812">Transmembrane</keyword>
<feature type="region of interest" description="Disordered" evidence="1">
    <location>
        <begin position="24"/>
        <end position="67"/>
    </location>
</feature>
<evidence type="ECO:0000256" key="2">
    <source>
        <dbReference type="SAM" id="Phobius"/>
    </source>
</evidence>
<name>A0AA40DSZ6_9PEZI</name>
<feature type="transmembrane region" description="Helical" evidence="2">
    <location>
        <begin position="139"/>
        <end position="158"/>
    </location>
</feature>
<keyword evidence="5" id="KW-1185">Reference proteome</keyword>
<gene>
    <name evidence="4" type="ORF">B0H67DRAFT_232476</name>
</gene>
<dbReference type="NCBIfam" id="NF033635">
    <property type="entry name" value="SLATT_fungal"/>
    <property type="match status" value="1"/>
</dbReference>
<dbReference type="PANTHER" id="PTHR38793">
    <property type="entry name" value="SLATT_FUNGAL DOMAIN-CONTAINING PROTEIN-RELATED"/>
    <property type="match status" value="1"/>
</dbReference>
<sequence>MASIGRDGSHLSLPGLKADQLSETAESIYKSERPSSIPLPSGRGGNSLPTFTKSMPPPLPSQPLKSSPTHVHHRFLSPAEWARVAHGIGAIREGETHTVVHPSCWYWPTKGLPDGLYRDVIEQRFKFFVTYHLVSTLRWALMILQIVLGAVLTALGSLDMTNGTSITILAAINTVDAGLLALMHNSGLPDRYRLDRVEFVKVEDFLKELLDTGIVESGQTVDDILSDCFSRYQTAKSTVLANMPDSYTIHPGPTQSKGSNQMLCPEPAAHFTSGHL</sequence>
<proteinExistence type="predicted"/>
<keyword evidence="2" id="KW-0472">Membrane</keyword>
<dbReference type="PANTHER" id="PTHR38793:SF1">
    <property type="entry name" value="SMODS AND SLOG-ASSOCIATING 2TM EFFECTOR DOMAIN-CONTAINING PROTEIN"/>
    <property type="match status" value="1"/>
</dbReference>
<evidence type="ECO:0000313" key="5">
    <source>
        <dbReference type="Proteomes" id="UP001172102"/>
    </source>
</evidence>
<evidence type="ECO:0000259" key="3">
    <source>
        <dbReference type="Pfam" id="PF18142"/>
    </source>
</evidence>
<evidence type="ECO:0000256" key="1">
    <source>
        <dbReference type="SAM" id="MobiDB-lite"/>
    </source>
</evidence>
<dbReference type="AlphaFoldDB" id="A0AA40DSZ6"/>
<organism evidence="4 5">
    <name type="scientific">Lasiosphaeris hirsuta</name>
    <dbReference type="NCBI Taxonomy" id="260670"/>
    <lineage>
        <taxon>Eukaryota</taxon>
        <taxon>Fungi</taxon>
        <taxon>Dikarya</taxon>
        <taxon>Ascomycota</taxon>
        <taxon>Pezizomycotina</taxon>
        <taxon>Sordariomycetes</taxon>
        <taxon>Sordariomycetidae</taxon>
        <taxon>Sordariales</taxon>
        <taxon>Lasiosphaeriaceae</taxon>
        <taxon>Lasiosphaeris</taxon>
    </lineage>
</organism>
<dbReference type="InterPro" id="IPR041622">
    <property type="entry name" value="SLATT_fungi"/>
</dbReference>
<protein>
    <recommendedName>
        <fullName evidence="3">SMODS and SLOG-associating 2TM effector domain-containing protein</fullName>
    </recommendedName>
</protein>
<feature type="transmembrane region" description="Helical" evidence="2">
    <location>
        <begin position="164"/>
        <end position="183"/>
    </location>
</feature>
<reference evidence="4" key="1">
    <citation type="submission" date="2023-06" db="EMBL/GenBank/DDBJ databases">
        <title>Genome-scale phylogeny and comparative genomics of the fungal order Sordariales.</title>
        <authorList>
            <consortium name="Lawrence Berkeley National Laboratory"/>
            <person name="Hensen N."/>
            <person name="Bonometti L."/>
            <person name="Westerberg I."/>
            <person name="Brannstrom I.O."/>
            <person name="Guillou S."/>
            <person name="Cros-Aarteil S."/>
            <person name="Calhoun S."/>
            <person name="Haridas S."/>
            <person name="Kuo A."/>
            <person name="Mondo S."/>
            <person name="Pangilinan J."/>
            <person name="Riley R."/>
            <person name="Labutti K."/>
            <person name="Andreopoulos B."/>
            <person name="Lipzen A."/>
            <person name="Chen C."/>
            <person name="Yanf M."/>
            <person name="Daum C."/>
            <person name="Ng V."/>
            <person name="Clum A."/>
            <person name="Steindorff A."/>
            <person name="Ohm R."/>
            <person name="Martin F."/>
            <person name="Silar P."/>
            <person name="Natvig D."/>
            <person name="Lalanne C."/>
            <person name="Gautier V."/>
            <person name="Ament-Velasquez S.L."/>
            <person name="Kruys A."/>
            <person name="Hutchinson M.I."/>
            <person name="Powell A.J."/>
            <person name="Barry K."/>
            <person name="Miller A.N."/>
            <person name="Grigoriev I.V."/>
            <person name="Debuchy R."/>
            <person name="Gladieux P."/>
            <person name="Thoren M.H."/>
            <person name="Johannesson H."/>
        </authorList>
    </citation>
    <scope>NUCLEOTIDE SEQUENCE</scope>
    <source>
        <strain evidence="4">SMH4607-1</strain>
    </source>
</reference>